<evidence type="ECO:0000313" key="2">
    <source>
        <dbReference type="Proteomes" id="UP000887578"/>
    </source>
</evidence>
<reference evidence="3" key="1">
    <citation type="submission" date="2022-11" db="UniProtKB">
        <authorList>
            <consortium name="WormBaseParasite"/>
        </authorList>
    </citation>
    <scope>IDENTIFICATION</scope>
</reference>
<accession>A0A914PRR9</accession>
<dbReference type="Proteomes" id="UP000887578">
    <property type="component" value="Unplaced"/>
</dbReference>
<feature type="region of interest" description="Disordered" evidence="1">
    <location>
        <begin position="1"/>
        <end position="20"/>
    </location>
</feature>
<sequence length="85" mass="9374">MATDSTPVTEIKNKHNHAGDALASERRIVRNAAHRIVAENPSSPLRQIVARATSAVSDSLRIFGLGENLDYETSCDYSIQRLFYG</sequence>
<protein>
    <submittedName>
        <fullName evidence="3">Uncharacterized protein</fullName>
    </submittedName>
</protein>
<keyword evidence="2" id="KW-1185">Reference proteome</keyword>
<evidence type="ECO:0000313" key="3">
    <source>
        <dbReference type="WBParaSite" id="PDA_v2.g21315.t1"/>
    </source>
</evidence>
<organism evidence="2 3">
    <name type="scientific">Panagrolaimus davidi</name>
    <dbReference type="NCBI Taxonomy" id="227884"/>
    <lineage>
        <taxon>Eukaryota</taxon>
        <taxon>Metazoa</taxon>
        <taxon>Ecdysozoa</taxon>
        <taxon>Nematoda</taxon>
        <taxon>Chromadorea</taxon>
        <taxon>Rhabditida</taxon>
        <taxon>Tylenchina</taxon>
        <taxon>Panagrolaimomorpha</taxon>
        <taxon>Panagrolaimoidea</taxon>
        <taxon>Panagrolaimidae</taxon>
        <taxon>Panagrolaimus</taxon>
    </lineage>
</organism>
<dbReference type="AlphaFoldDB" id="A0A914PRR9"/>
<dbReference type="WBParaSite" id="PDA_v2.g21315.t1">
    <property type="protein sequence ID" value="PDA_v2.g21315.t1"/>
    <property type="gene ID" value="PDA_v2.g21315"/>
</dbReference>
<proteinExistence type="predicted"/>
<name>A0A914PRR9_9BILA</name>
<evidence type="ECO:0000256" key="1">
    <source>
        <dbReference type="SAM" id="MobiDB-lite"/>
    </source>
</evidence>